<dbReference type="Proteomes" id="UP001220610">
    <property type="component" value="Chromosome"/>
</dbReference>
<evidence type="ECO:0000313" key="1">
    <source>
        <dbReference type="EMBL" id="WEK35780.1"/>
    </source>
</evidence>
<dbReference type="AlphaFoldDB" id="A0AAJ6BFL1"/>
<dbReference type="EMBL" id="CP119311">
    <property type="protein sequence ID" value="WEK35780.1"/>
    <property type="molecule type" value="Genomic_DNA"/>
</dbReference>
<protein>
    <submittedName>
        <fullName evidence="1">Uncharacterized protein</fullName>
    </submittedName>
</protein>
<gene>
    <name evidence="1" type="ORF">P0Y53_25115</name>
</gene>
<sequence>MTRFPVFSPLWILLLLLLPGATVQEMPVRQLKLSAGFHIDGLHRGGQNGFEEILIYGYGDCIAYALPVSYLAGHDSSLMLRADSYNYLVHRKGQQTGWYYPSFDSRRRRVKVAAVLEDRAIKNINMVVYFEPSDTLIQQEDSVRGYELLHRYWRKEKPDEYYNDFMDLYFSGKLAGYDFYSLGPSIERVVGRRIAKAVLTYKPYHSPANKGFVAEKMFWMELRPVPELFPAGIDGFVRKAAGQLPRPETLSIK</sequence>
<organism evidence="1 2">
    <name type="scientific">Candidatus Pseudobacter hemicellulosilyticus</name>
    <dbReference type="NCBI Taxonomy" id="3121375"/>
    <lineage>
        <taxon>Bacteria</taxon>
        <taxon>Pseudomonadati</taxon>
        <taxon>Bacteroidota</taxon>
        <taxon>Chitinophagia</taxon>
        <taxon>Chitinophagales</taxon>
        <taxon>Chitinophagaceae</taxon>
        <taxon>Pseudobacter</taxon>
    </lineage>
</organism>
<reference evidence="1" key="1">
    <citation type="submission" date="2023-03" db="EMBL/GenBank/DDBJ databases">
        <title>Andean soil-derived lignocellulolytic bacterial consortium as a source of novel taxa and putative plastic-active enzymes.</title>
        <authorList>
            <person name="Diaz-Garcia L."/>
            <person name="Chuvochina M."/>
            <person name="Feuerriegel G."/>
            <person name="Bunk B."/>
            <person name="Sproer C."/>
            <person name="Streit W.R."/>
            <person name="Rodriguez L.M."/>
            <person name="Overmann J."/>
            <person name="Jimenez D.J."/>
        </authorList>
    </citation>
    <scope>NUCLEOTIDE SEQUENCE</scope>
    <source>
        <strain evidence="1">MAG 7</strain>
    </source>
</reference>
<evidence type="ECO:0000313" key="2">
    <source>
        <dbReference type="Proteomes" id="UP001220610"/>
    </source>
</evidence>
<name>A0AAJ6BFL1_9BACT</name>
<proteinExistence type="predicted"/>
<accession>A0AAJ6BFL1</accession>